<feature type="DNA-binding region" description="H-T-H motif" evidence="4">
    <location>
        <begin position="38"/>
        <end position="57"/>
    </location>
</feature>
<evidence type="ECO:0000313" key="7">
    <source>
        <dbReference type="Proteomes" id="UP001201701"/>
    </source>
</evidence>
<keyword evidence="1" id="KW-0805">Transcription regulation</keyword>
<keyword evidence="2 4" id="KW-0238">DNA-binding</keyword>
<protein>
    <submittedName>
        <fullName evidence="6">TetR/AcrR family transcriptional regulator</fullName>
    </submittedName>
</protein>
<sequence length="204" mass="21954">MDVNPRKIPRQARARATVEAILGAGAQLLAEHGFESLTTARVAERAGVSIGSLYQYFPNKQALAAALIDHYGEALAAAFRQRWRGHETLAGAVDAMVGAALVSHPHGPELHRALNELAPRVGRAEKNKGISARIAGIVTMVLEQHRHEIAADLNLADAAALIETVLETVSHRAIEHHPVTPDSASMASHCRRLIMAYLTNPAPR</sequence>
<evidence type="ECO:0000259" key="5">
    <source>
        <dbReference type="PROSITE" id="PS50977"/>
    </source>
</evidence>
<dbReference type="RefSeq" id="WP_239369526.1">
    <property type="nucleotide sequence ID" value="NZ_JAKREW010000032.1"/>
</dbReference>
<dbReference type="EMBL" id="JAKREW010000032">
    <property type="protein sequence ID" value="MCG7508011.1"/>
    <property type="molecule type" value="Genomic_DNA"/>
</dbReference>
<keyword evidence="7" id="KW-1185">Reference proteome</keyword>
<evidence type="ECO:0000256" key="2">
    <source>
        <dbReference type="ARBA" id="ARBA00023125"/>
    </source>
</evidence>
<gene>
    <name evidence="6" type="ORF">L4923_23500</name>
</gene>
<reference evidence="6 7" key="1">
    <citation type="submission" date="2022-02" db="EMBL/GenBank/DDBJ databases">
        <title>Draft genome sequence of Mezorhizobium retamae strain IRAMC:0171 isolated from Retama raetam nodules.</title>
        <authorList>
            <person name="Bengaied R."/>
            <person name="Sbissi I."/>
            <person name="Huber K."/>
            <person name="Ghodbane F."/>
            <person name="Nouioui I."/>
            <person name="Tarhouni M."/>
            <person name="Gtari M."/>
        </authorList>
    </citation>
    <scope>NUCLEOTIDE SEQUENCE [LARGE SCALE GENOMIC DNA]</scope>
    <source>
        <strain evidence="6 7">IRAMC:0171</strain>
    </source>
</reference>
<dbReference type="InterPro" id="IPR023772">
    <property type="entry name" value="DNA-bd_HTH_TetR-type_CS"/>
</dbReference>
<dbReference type="PROSITE" id="PS01081">
    <property type="entry name" value="HTH_TETR_1"/>
    <property type="match status" value="1"/>
</dbReference>
<organism evidence="6 7">
    <name type="scientific">Mesorhizobium retamae</name>
    <dbReference type="NCBI Taxonomy" id="2912854"/>
    <lineage>
        <taxon>Bacteria</taxon>
        <taxon>Pseudomonadati</taxon>
        <taxon>Pseudomonadota</taxon>
        <taxon>Alphaproteobacteria</taxon>
        <taxon>Hyphomicrobiales</taxon>
        <taxon>Phyllobacteriaceae</taxon>
        <taxon>Mesorhizobium</taxon>
    </lineage>
</organism>
<proteinExistence type="predicted"/>
<evidence type="ECO:0000256" key="4">
    <source>
        <dbReference type="PROSITE-ProRule" id="PRU00335"/>
    </source>
</evidence>
<dbReference type="InterPro" id="IPR001647">
    <property type="entry name" value="HTH_TetR"/>
</dbReference>
<feature type="domain" description="HTH tetR-type" evidence="5">
    <location>
        <begin position="15"/>
        <end position="75"/>
    </location>
</feature>
<dbReference type="Pfam" id="PF17918">
    <property type="entry name" value="TetR_C_15"/>
    <property type="match status" value="1"/>
</dbReference>
<evidence type="ECO:0000256" key="1">
    <source>
        <dbReference type="ARBA" id="ARBA00023015"/>
    </source>
</evidence>
<dbReference type="InterPro" id="IPR050109">
    <property type="entry name" value="HTH-type_TetR-like_transc_reg"/>
</dbReference>
<comment type="caution">
    <text evidence="6">The sequence shown here is derived from an EMBL/GenBank/DDBJ whole genome shotgun (WGS) entry which is preliminary data.</text>
</comment>
<dbReference type="Pfam" id="PF00440">
    <property type="entry name" value="TetR_N"/>
    <property type="match status" value="1"/>
</dbReference>
<accession>A0ABS9QMN7</accession>
<dbReference type="PANTHER" id="PTHR30055:SF234">
    <property type="entry name" value="HTH-TYPE TRANSCRIPTIONAL REGULATOR BETI"/>
    <property type="match status" value="1"/>
</dbReference>
<keyword evidence="3" id="KW-0804">Transcription</keyword>
<evidence type="ECO:0000256" key="3">
    <source>
        <dbReference type="ARBA" id="ARBA00023163"/>
    </source>
</evidence>
<dbReference type="PROSITE" id="PS50977">
    <property type="entry name" value="HTH_TETR_2"/>
    <property type="match status" value="1"/>
</dbReference>
<dbReference type="Proteomes" id="UP001201701">
    <property type="component" value="Unassembled WGS sequence"/>
</dbReference>
<evidence type="ECO:0000313" key="6">
    <source>
        <dbReference type="EMBL" id="MCG7508011.1"/>
    </source>
</evidence>
<dbReference type="InterPro" id="IPR009057">
    <property type="entry name" value="Homeodomain-like_sf"/>
</dbReference>
<dbReference type="Gene3D" id="1.10.357.10">
    <property type="entry name" value="Tetracycline Repressor, domain 2"/>
    <property type="match status" value="1"/>
</dbReference>
<name>A0ABS9QMN7_9HYPH</name>
<dbReference type="PANTHER" id="PTHR30055">
    <property type="entry name" value="HTH-TYPE TRANSCRIPTIONAL REGULATOR RUTR"/>
    <property type="match status" value="1"/>
</dbReference>
<dbReference type="PRINTS" id="PR00455">
    <property type="entry name" value="HTHTETR"/>
</dbReference>
<dbReference type="SUPFAM" id="SSF46689">
    <property type="entry name" value="Homeodomain-like"/>
    <property type="match status" value="1"/>
</dbReference>
<dbReference type="InterPro" id="IPR041669">
    <property type="entry name" value="TetR_C_15"/>
</dbReference>